<name>A0A0C7N9H6_9SACH</name>
<dbReference type="Pfam" id="PF00071">
    <property type="entry name" value="Ras"/>
    <property type="match status" value="1"/>
</dbReference>
<gene>
    <name evidence="4" type="ORF">LALA0_S04e06678g</name>
</gene>
<dbReference type="GeneID" id="34685500"/>
<dbReference type="Proteomes" id="UP000054304">
    <property type="component" value="Unassembled WGS sequence"/>
</dbReference>
<keyword evidence="1" id="KW-0547">Nucleotide-binding</keyword>
<evidence type="ECO:0000256" key="2">
    <source>
        <dbReference type="ARBA" id="ARBA00023134"/>
    </source>
</evidence>
<dbReference type="SMART" id="SM00173">
    <property type="entry name" value="RAS"/>
    <property type="match status" value="1"/>
</dbReference>
<evidence type="ECO:0000313" key="4">
    <source>
        <dbReference type="EMBL" id="CEP62053.1"/>
    </source>
</evidence>
<dbReference type="GO" id="GO:0005525">
    <property type="term" value="F:GTP binding"/>
    <property type="evidence" value="ECO:0007669"/>
    <property type="project" value="UniProtKB-KW"/>
</dbReference>
<dbReference type="PANTHER" id="PTHR24070">
    <property type="entry name" value="RAS, DI-RAS, AND RHEB FAMILY MEMBERS OF SMALL GTPASE SUPERFAMILY"/>
    <property type="match status" value="1"/>
</dbReference>
<dbReference type="STRING" id="1245769.A0A0C7N9H6"/>
<dbReference type="GO" id="GO:0003924">
    <property type="term" value="F:GTPase activity"/>
    <property type="evidence" value="ECO:0007669"/>
    <property type="project" value="InterPro"/>
</dbReference>
<sequence length="387" mass="42613">MLPLLYDMSLPETSLPRELDLLNARIAVLGCRGCGKTSLSARWCRGSTPLPESDAYNIGEDIFRRKMLYPALVGSKNFSEYNMMQLHLISNIVEFELEKVQKEYQNAVVAANASVPHQEDGKDIFEAHVLDGADAMQADYSELVALQMGQVDGFMLCFDVTSQESVETVVLLHRQICKLRGDQIPMVLCALKSDVGPEERIIDLRQVADLCDELQLDMDTSFFEVSALEEFGVHEAFYKLLRDIDSHKEALRKKRAAIDEEVLSGGSSALQSTLVDSEKRSSTFSPTKVATGSSWPKSSVSSGGKTVSTGSSRKPSRNLESRDNSTQLAKLSEDSSVQADDTSDTEKCSSGVTPEKARSLQMSQPHNTEKSKAKKRDKAFSCGCVIC</sequence>
<dbReference type="AlphaFoldDB" id="A0A0C7N9H6"/>
<evidence type="ECO:0000313" key="5">
    <source>
        <dbReference type="Proteomes" id="UP000054304"/>
    </source>
</evidence>
<dbReference type="GO" id="GO:0007165">
    <property type="term" value="P:signal transduction"/>
    <property type="evidence" value="ECO:0007669"/>
    <property type="project" value="InterPro"/>
</dbReference>
<dbReference type="PRINTS" id="PR00449">
    <property type="entry name" value="RASTRNSFRMNG"/>
</dbReference>
<dbReference type="HOGENOM" id="CLU_713842_0_0_1"/>
<dbReference type="SUPFAM" id="SSF52540">
    <property type="entry name" value="P-loop containing nucleoside triphosphate hydrolases"/>
    <property type="match status" value="1"/>
</dbReference>
<feature type="compositionally biased region" description="Low complexity" evidence="3">
    <location>
        <begin position="292"/>
        <end position="312"/>
    </location>
</feature>
<keyword evidence="2" id="KW-0342">GTP-binding</keyword>
<proteinExistence type="predicted"/>
<feature type="compositionally biased region" description="Polar residues" evidence="3">
    <location>
        <begin position="282"/>
        <end position="291"/>
    </location>
</feature>
<feature type="compositionally biased region" description="Polar residues" evidence="3">
    <location>
        <begin position="324"/>
        <end position="340"/>
    </location>
</feature>
<dbReference type="InterPro" id="IPR027417">
    <property type="entry name" value="P-loop_NTPase"/>
</dbReference>
<dbReference type="OrthoDB" id="25896at2759"/>
<dbReference type="EMBL" id="LN736363">
    <property type="protein sequence ID" value="CEP62053.1"/>
    <property type="molecule type" value="Genomic_DNA"/>
</dbReference>
<evidence type="ECO:0000256" key="1">
    <source>
        <dbReference type="ARBA" id="ARBA00022741"/>
    </source>
</evidence>
<dbReference type="GO" id="GO:0016020">
    <property type="term" value="C:membrane"/>
    <property type="evidence" value="ECO:0007669"/>
    <property type="project" value="InterPro"/>
</dbReference>
<dbReference type="InterPro" id="IPR001806">
    <property type="entry name" value="Small_GTPase"/>
</dbReference>
<evidence type="ECO:0000256" key="3">
    <source>
        <dbReference type="SAM" id="MobiDB-lite"/>
    </source>
</evidence>
<feature type="region of interest" description="Disordered" evidence="3">
    <location>
        <begin position="272"/>
        <end position="379"/>
    </location>
</feature>
<accession>A0A0C7N9H6</accession>
<dbReference type="PROSITE" id="PS51419">
    <property type="entry name" value="RAB"/>
    <property type="match status" value="1"/>
</dbReference>
<reference evidence="4 5" key="1">
    <citation type="submission" date="2014-12" db="EMBL/GenBank/DDBJ databases">
        <authorList>
            <person name="Neuveglise Cecile"/>
        </authorList>
    </citation>
    <scope>NUCLEOTIDE SEQUENCE [LARGE SCALE GENOMIC DNA]</scope>
    <source>
        <strain evidence="4 5">CBS 12615</strain>
    </source>
</reference>
<dbReference type="PROSITE" id="PS51421">
    <property type="entry name" value="RAS"/>
    <property type="match status" value="1"/>
</dbReference>
<dbReference type="RefSeq" id="XP_022628283.1">
    <property type="nucleotide sequence ID" value="XM_022772861.1"/>
</dbReference>
<keyword evidence="5" id="KW-1185">Reference proteome</keyword>
<dbReference type="SMART" id="SM00175">
    <property type="entry name" value="RAB"/>
    <property type="match status" value="1"/>
</dbReference>
<protein>
    <submittedName>
        <fullName evidence="4">LALA0S04e06678g1_1</fullName>
    </submittedName>
</protein>
<dbReference type="Gene3D" id="3.40.50.300">
    <property type="entry name" value="P-loop containing nucleotide triphosphate hydrolases"/>
    <property type="match status" value="1"/>
</dbReference>
<dbReference type="InterPro" id="IPR020849">
    <property type="entry name" value="Small_GTPase_Ras-type"/>
</dbReference>
<organism evidence="4 5">
    <name type="scientific">Lachancea lanzarotensis</name>
    <dbReference type="NCBI Taxonomy" id="1245769"/>
    <lineage>
        <taxon>Eukaryota</taxon>
        <taxon>Fungi</taxon>
        <taxon>Dikarya</taxon>
        <taxon>Ascomycota</taxon>
        <taxon>Saccharomycotina</taxon>
        <taxon>Saccharomycetes</taxon>
        <taxon>Saccharomycetales</taxon>
        <taxon>Saccharomycetaceae</taxon>
        <taxon>Lachancea</taxon>
    </lineage>
</organism>